<proteinExistence type="predicted"/>
<dbReference type="CDD" id="cd17364">
    <property type="entry name" value="MFS_PhT"/>
    <property type="match status" value="1"/>
</dbReference>
<dbReference type="InterPro" id="IPR005829">
    <property type="entry name" value="Sugar_transporter_CS"/>
</dbReference>
<feature type="transmembrane region" description="Helical" evidence="8">
    <location>
        <begin position="496"/>
        <end position="517"/>
    </location>
</feature>
<feature type="transmembrane region" description="Helical" evidence="8">
    <location>
        <begin position="538"/>
        <end position="560"/>
    </location>
</feature>
<evidence type="ECO:0000256" key="5">
    <source>
        <dbReference type="ARBA" id="ARBA00022989"/>
    </source>
</evidence>
<keyword evidence="11" id="KW-1185">Reference proteome</keyword>
<comment type="subcellular location">
    <subcellularLocation>
        <location evidence="1">Membrane</location>
        <topology evidence="1">Multi-pass membrane protein</topology>
    </subcellularLocation>
</comment>
<dbReference type="InterPro" id="IPR020846">
    <property type="entry name" value="MFS_dom"/>
</dbReference>
<organism evidence="10 11">
    <name type="scientific">Purpureocillium lilacinum</name>
    <name type="common">Paecilomyces lilacinus</name>
    <dbReference type="NCBI Taxonomy" id="33203"/>
    <lineage>
        <taxon>Eukaryota</taxon>
        <taxon>Fungi</taxon>
        <taxon>Dikarya</taxon>
        <taxon>Ascomycota</taxon>
        <taxon>Pezizomycotina</taxon>
        <taxon>Sordariomycetes</taxon>
        <taxon>Hypocreomycetidae</taxon>
        <taxon>Hypocreales</taxon>
        <taxon>Ophiocordycipitaceae</taxon>
        <taxon>Purpureocillium</taxon>
    </lineage>
</organism>
<feature type="compositionally biased region" description="Low complexity" evidence="7">
    <location>
        <begin position="212"/>
        <end position="238"/>
    </location>
</feature>
<dbReference type="PANTHER" id="PTHR24064">
    <property type="entry name" value="SOLUTE CARRIER FAMILY 22 MEMBER"/>
    <property type="match status" value="1"/>
</dbReference>
<feature type="region of interest" description="Disordered" evidence="7">
    <location>
        <begin position="173"/>
        <end position="249"/>
    </location>
</feature>
<dbReference type="InterPro" id="IPR004738">
    <property type="entry name" value="Phos_permease"/>
</dbReference>
<accession>A0ABR0CFC0</accession>
<feature type="transmembrane region" description="Helical" evidence="8">
    <location>
        <begin position="675"/>
        <end position="695"/>
    </location>
</feature>
<dbReference type="SUPFAM" id="SSF103473">
    <property type="entry name" value="MFS general substrate transporter"/>
    <property type="match status" value="1"/>
</dbReference>
<evidence type="ECO:0000256" key="7">
    <source>
        <dbReference type="SAM" id="MobiDB-lite"/>
    </source>
</evidence>
<feature type="transmembrane region" description="Helical" evidence="8">
    <location>
        <begin position="754"/>
        <end position="773"/>
    </location>
</feature>
<comment type="caution">
    <text evidence="10">The sequence shown here is derived from an EMBL/GenBank/DDBJ whole genome shotgun (WGS) entry which is preliminary data.</text>
</comment>
<sequence length="916" mass="98653">MPRAPRSIHSWGPLGIQVAGRSHQLLRGVRPVSATPAAVFLVLRSTRKGLSVWHTPHTRRTLGPRANQGQGRVARIGLAGATSVATPSRNTRGGTNSDDELRGTCAQVRMNVERAVLQVAFQHSPTGCSILGSEEPYILLYNIHQQCVMLRRANATKRRELIAQPSWRRRLPRCRHRPNVRLVRAPKPTQAKPGPRQPAPSARAWNQRSRSPEAGSAPCSAAPAPAGGHWAAPHLAGPTPRSPGFAKHGARFDNVSATAPLIGPFVPTSNVPGLRVSRPLQVFPFRELHALRLWPLSPVPTSSVAVAVPPTRVSFDSIFSSSTTSPSETGQSIMAENGTNIPSPTAAAPRQVVAKTAGGNSAYHNFHNDFTHIADLNERRRLALAEVDKAPFGWYHVRACVVAGVGFFTDSYDIFTASLLTIMLGIVYYPGVGKMPTSSDNAIKLATSAGTVVGQLGFGFLADLVGRKRMYGLELIVIIFATIGQALTSGSPSCDIIGLIIFWRVIMGVGIGGDYPLSSIITSEFATTKWRGAMMAAVFAMQGMGQLCAAFVMLFVTLGFKGSLEGAASVKSCTGDCQVAVDKMWRTLIGFGAVPACIALYFRLTIPETPRYTFDVARDVEKAQDDVKAYMSGKREGDPDAMAQVATSRAAKDNLEVPKASWADFRRHYGKPKNFLLLFGTAGSWFCLDVAFYGLSLNNGVILEAIGFSTSNVHNVYEFLYNTAIGNLIIVLAGAVPGYWVSVATIDTLGRKKIQLGGFIILTILFIVMGFAYHNISKNGLLAIYVLAQFFFNFGPNTTTFIVPGEVFPTRYRSTSHGISAASGKIGSIIGQGAISTLRTHGAVKSGDTPWMDHVLEIYALFMLLGCFTTLLIPETARKTLEELSGEDDFAVTGRLGSVSAHDRANSNEDEPVKAA</sequence>
<keyword evidence="2" id="KW-0813">Transport</keyword>
<feature type="transmembrane region" description="Helical" evidence="8">
    <location>
        <begin position="414"/>
        <end position="431"/>
    </location>
</feature>
<gene>
    <name evidence="10" type="ORF">Purlil1_1218</name>
</gene>
<dbReference type="InterPro" id="IPR036259">
    <property type="entry name" value="MFS_trans_sf"/>
</dbReference>
<evidence type="ECO:0000256" key="1">
    <source>
        <dbReference type="ARBA" id="ARBA00004141"/>
    </source>
</evidence>
<dbReference type="NCBIfam" id="TIGR00887">
    <property type="entry name" value="2A0109"/>
    <property type="match status" value="1"/>
</dbReference>
<dbReference type="InterPro" id="IPR005828">
    <property type="entry name" value="MFS_sugar_transport-like"/>
</dbReference>
<keyword evidence="4 8" id="KW-0812">Transmembrane</keyword>
<evidence type="ECO:0000259" key="9">
    <source>
        <dbReference type="PROSITE" id="PS50850"/>
    </source>
</evidence>
<evidence type="ECO:0000256" key="2">
    <source>
        <dbReference type="ARBA" id="ARBA00022448"/>
    </source>
</evidence>
<evidence type="ECO:0000313" key="11">
    <source>
        <dbReference type="Proteomes" id="UP001287286"/>
    </source>
</evidence>
<dbReference type="Pfam" id="PF00083">
    <property type="entry name" value="Sugar_tr"/>
    <property type="match status" value="1"/>
</dbReference>
<feature type="transmembrane region" description="Helical" evidence="8">
    <location>
        <begin position="584"/>
        <end position="602"/>
    </location>
</feature>
<keyword evidence="3" id="KW-0592">Phosphate transport</keyword>
<dbReference type="EMBL" id="JAWRVI010000003">
    <property type="protein sequence ID" value="KAK4094613.1"/>
    <property type="molecule type" value="Genomic_DNA"/>
</dbReference>
<keyword evidence="5 8" id="KW-1133">Transmembrane helix</keyword>
<feature type="transmembrane region" description="Helical" evidence="8">
    <location>
        <begin position="471"/>
        <end position="490"/>
    </location>
</feature>
<reference evidence="10 11" key="1">
    <citation type="journal article" date="2024" name="Microbiol. Resour. Announc.">
        <title>Genome annotations for the ascomycete fungi Trichoderma harzianum, Trichoderma aggressivum, and Purpureocillium lilacinum.</title>
        <authorList>
            <person name="Beijen E.P.W."/>
            <person name="Ohm R.A."/>
        </authorList>
    </citation>
    <scope>NUCLEOTIDE SEQUENCE [LARGE SCALE GENOMIC DNA]</scope>
    <source>
        <strain evidence="10 11">CBS 150709</strain>
    </source>
</reference>
<keyword evidence="6 8" id="KW-0472">Membrane</keyword>
<evidence type="ECO:0000313" key="10">
    <source>
        <dbReference type="EMBL" id="KAK4094613.1"/>
    </source>
</evidence>
<evidence type="ECO:0000256" key="4">
    <source>
        <dbReference type="ARBA" id="ARBA00022692"/>
    </source>
</evidence>
<name>A0ABR0CFC0_PURLI</name>
<dbReference type="PROSITE" id="PS50850">
    <property type="entry name" value="MFS"/>
    <property type="match status" value="1"/>
</dbReference>
<feature type="domain" description="Major facilitator superfamily (MFS) profile" evidence="9">
    <location>
        <begin position="399"/>
        <end position="878"/>
    </location>
</feature>
<evidence type="ECO:0000256" key="3">
    <source>
        <dbReference type="ARBA" id="ARBA00022592"/>
    </source>
</evidence>
<protein>
    <recommendedName>
        <fullName evidence="9">Major facilitator superfamily (MFS) profile domain-containing protein</fullName>
    </recommendedName>
</protein>
<dbReference type="PROSITE" id="PS00217">
    <property type="entry name" value="SUGAR_TRANSPORT_2"/>
    <property type="match status" value="1"/>
</dbReference>
<dbReference type="Proteomes" id="UP001287286">
    <property type="component" value="Unassembled WGS sequence"/>
</dbReference>
<dbReference type="Gene3D" id="1.20.1250.20">
    <property type="entry name" value="MFS general substrate transporter like domains"/>
    <property type="match status" value="2"/>
</dbReference>
<feature type="transmembrane region" description="Helical" evidence="8">
    <location>
        <begin position="719"/>
        <end position="742"/>
    </location>
</feature>
<evidence type="ECO:0000256" key="6">
    <source>
        <dbReference type="ARBA" id="ARBA00023136"/>
    </source>
</evidence>
<evidence type="ECO:0000256" key="8">
    <source>
        <dbReference type="SAM" id="Phobius"/>
    </source>
</evidence>